<comment type="pathway">
    <text evidence="3">Quinol/quinone metabolism; 1,4-dihydroxy-2-naphthoate biosynthesis; 1,4-dihydroxy-2-naphthoate from chorismate: step 3/7.</text>
</comment>
<evidence type="ECO:0000313" key="6">
    <source>
        <dbReference type="Proteomes" id="UP000197092"/>
    </source>
</evidence>
<dbReference type="HAMAP" id="MF_01660">
    <property type="entry name" value="MenH"/>
    <property type="match status" value="1"/>
</dbReference>
<evidence type="ECO:0000313" key="5">
    <source>
        <dbReference type="EMBL" id="ASI90273.1"/>
    </source>
</evidence>
<name>A0AAN1FGP2_9VIBR</name>
<sequence>MLNSQFTASLQAHTEDQPLLVFLHGFLGAGDDFHTVSEHLPNYNKLFVDLPGHGQSQSIQSTSFSGVCRLIHSTILKCIETQSLSATVPICLVGYSLGARLSMYFLCEYEGAENQLLPLTMAGIVIEGGNFGLCSEHARQDRFANDLAWAHRFKNDDIAEVLGDWYQQLVFSSLNHEQRQDLIAKRSVNLGDKLSHMLMTTSLAHQPNLLPKIQQLRFSNGNRPLYIVGERDTKFTALAQDSNLDFKVIAGAGHNVHKEQPKAFASVLLSYLEQMGLNPKEKIGIDHG</sequence>
<comment type="subunit">
    <text evidence="3">Monomer.</text>
</comment>
<proteinExistence type="inferred from homology"/>
<dbReference type="PANTHER" id="PTHR42916:SF1">
    <property type="entry name" value="PROTEIN PHYLLO, CHLOROPLASTIC"/>
    <property type="match status" value="1"/>
</dbReference>
<dbReference type="Gene3D" id="3.40.50.1820">
    <property type="entry name" value="alpha/beta hydrolase"/>
    <property type="match status" value="1"/>
</dbReference>
<comment type="pathway">
    <text evidence="3">Quinol/quinone metabolism; menaquinone biosynthesis.</text>
</comment>
<evidence type="ECO:0000256" key="1">
    <source>
        <dbReference type="ARBA" id="ARBA00022428"/>
    </source>
</evidence>
<dbReference type="AlphaFoldDB" id="A0AAN1FGP2"/>
<protein>
    <recommendedName>
        <fullName evidence="3">Putative 2-succinyl-6-hydroxy-2,4-cyclohexadiene-1-carboxylate synthase</fullName>
        <shortName evidence="3">SHCHC synthase</shortName>
        <ecNumber evidence="3">4.2.99.20</ecNumber>
    </recommendedName>
</protein>
<dbReference type="GO" id="GO:0070205">
    <property type="term" value="F:2-succinyl-6-hydroxy-2,4-cyclohexadiene-1-carboxylate synthase activity"/>
    <property type="evidence" value="ECO:0007669"/>
    <property type="project" value="UniProtKB-UniRule"/>
</dbReference>
<accession>A0AAN1FGP2</accession>
<dbReference type="RefSeq" id="WP_088876866.1">
    <property type="nucleotide sequence ID" value="NZ_CP018308.1"/>
</dbReference>
<dbReference type="GO" id="GO:0009234">
    <property type="term" value="P:menaquinone biosynthetic process"/>
    <property type="evidence" value="ECO:0007669"/>
    <property type="project" value="UniProtKB-UniRule"/>
</dbReference>
<comment type="function">
    <text evidence="3">Catalyzes a proton abstraction reaction that results in 2,5-elimination of pyruvate from 2-succinyl-5-enolpyruvyl-6-hydroxy-3-cyclohexene-1-carboxylate (SEPHCHC) and the formation of 2-succinyl-6-hydroxy-2,4-cyclohexadiene-1-carboxylate (SHCHC).</text>
</comment>
<dbReference type="EMBL" id="CP018308">
    <property type="protein sequence ID" value="ASI90273.1"/>
    <property type="molecule type" value="Genomic_DNA"/>
</dbReference>
<dbReference type="Proteomes" id="UP000197092">
    <property type="component" value="Chromosome 1"/>
</dbReference>
<dbReference type="InterPro" id="IPR029058">
    <property type="entry name" value="AB_hydrolase_fold"/>
</dbReference>
<dbReference type="InterPro" id="IPR000073">
    <property type="entry name" value="AB_hydrolase_1"/>
</dbReference>
<dbReference type="Pfam" id="PF00561">
    <property type="entry name" value="Abhydrolase_1"/>
    <property type="match status" value="1"/>
</dbReference>
<reference evidence="6" key="1">
    <citation type="submission" date="2016-12" db="EMBL/GenBank/DDBJ databases">
        <title>Comparative genomic analysis reveals the diversity, evolution, and environmental adaptation strategies of the genus Vibrio.</title>
        <authorList>
            <person name="Lin H."/>
            <person name="Wang X."/>
            <person name="Zhang X.-H."/>
        </authorList>
    </citation>
    <scope>NUCLEOTIDE SEQUENCE [LARGE SCALE GENOMIC DNA]</scope>
    <source>
        <strain evidence="6">QT6D1</strain>
    </source>
</reference>
<keyword evidence="2 3" id="KW-0456">Lyase</keyword>
<evidence type="ECO:0000256" key="3">
    <source>
        <dbReference type="HAMAP-Rule" id="MF_01660"/>
    </source>
</evidence>
<dbReference type="InterPro" id="IPR022485">
    <property type="entry name" value="SHCHC_synthase_MenH"/>
</dbReference>
<dbReference type="KEGG" id="vsh:BSZ05_11090"/>
<feature type="domain" description="AB hydrolase-1" evidence="4">
    <location>
        <begin position="18"/>
        <end position="260"/>
    </location>
</feature>
<evidence type="ECO:0000256" key="2">
    <source>
        <dbReference type="ARBA" id="ARBA00023239"/>
    </source>
</evidence>
<dbReference type="NCBIfam" id="TIGR03695">
    <property type="entry name" value="menH_SHCHC"/>
    <property type="match status" value="1"/>
</dbReference>
<dbReference type="SUPFAM" id="SSF53474">
    <property type="entry name" value="alpha/beta-Hydrolases"/>
    <property type="match status" value="1"/>
</dbReference>
<comment type="similarity">
    <text evidence="3">Belongs to the AB hydrolase superfamily. MenH family.</text>
</comment>
<dbReference type="PANTHER" id="PTHR42916">
    <property type="entry name" value="2-SUCCINYL-5-ENOLPYRUVYL-6-HYDROXY-3-CYCLOHEXENE-1-CARBOXYLATE SYNTHASE"/>
    <property type="match status" value="1"/>
</dbReference>
<comment type="catalytic activity">
    <reaction evidence="3">
        <text>5-enolpyruvoyl-6-hydroxy-2-succinyl-cyclohex-3-ene-1-carboxylate = (1R,6R)-6-hydroxy-2-succinyl-cyclohexa-2,4-diene-1-carboxylate + pyruvate</text>
        <dbReference type="Rhea" id="RHEA:25597"/>
        <dbReference type="ChEBI" id="CHEBI:15361"/>
        <dbReference type="ChEBI" id="CHEBI:58689"/>
        <dbReference type="ChEBI" id="CHEBI:58818"/>
        <dbReference type="EC" id="4.2.99.20"/>
    </reaction>
</comment>
<organism evidence="5 6">
    <name type="scientific">Vibrio mediterranei</name>
    <dbReference type="NCBI Taxonomy" id="689"/>
    <lineage>
        <taxon>Bacteria</taxon>
        <taxon>Pseudomonadati</taxon>
        <taxon>Pseudomonadota</taxon>
        <taxon>Gammaproteobacteria</taxon>
        <taxon>Vibrionales</taxon>
        <taxon>Vibrionaceae</taxon>
        <taxon>Vibrio</taxon>
    </lineage>
</organism>
<dbReference type="EC" id="4.2.99.20" evidence="3"/>
<evidence type="ECO:0000259" key="4">
    <source>
        <dbReference type="Pfam" id="PF00561"/>
    </source>
</evidence>
<gene>
    <name evidence="3" type="primary">menH</name>
    <name evidence="5" type="ORF">BSZ05_11090</name>
</gene>
<dbReference type="NCBIfam" id="NF008340">
    <property type="entry name" value="PRK11126.1"/>
    <property type="match status" value="1"/>
</dbReference>
<keyword evidence="1 3" id="KW-0474">Menaquinone biosynthesis</keyword>